<dbReference type="EMBL" id="CAJVQC010123014">
    <property type="protein sequence ID" value="CAG8839252.1"/>
    <property type="molecule type" value="Genomic_DNA"/>
</dbReference>
<comment type="caution">
    <text evidence="1">The sequence shown here is derived from an EMBL/GenBank/DDBJ whole genome shotgun (WGS) entry which is preliminary data.</text>
</comment>
<evidence type="ECO:0000313" key="2">
    <source>
        <dbReference type="Proteomes" id="UP000789920"/>
    </source>
</evidence>
<protein>
    <submittedName>
        <fullName evidence="1">20401_t:CDS:1</fullName>
    </submittedName>
</protein>
<feature type="non-terminal residue" evidence="1">
    <location>
        <position position="1"/>
    </location>
</feature>
<sequence>WLTALLIAGLAYTAKYYYSYFTRPNPLPGNLYLSRSDMSMVFYKLQVKYGEFIEFYMGSQRKIWIGDPKLLKKIHNPSMKTNFPNRTDGPWLDEIGITNRGIGLNNNLEYWRSNRTVLTQGVMVPSFLKQYLKEQEKVFNEMDGYWMNLKKEEQTLKMDVSKWLYRFVNDLVFLTLTRKRAYTMAAYYN</sequence>
<dbReference type="Proteomes" id="UP000789920">
    <property type="component" value="Unassembled WGS sequence"/>
</dbReference>
<gene>
    <name evidence="1" type="ORF">RPERSI_LOCUS30979</name>
</gene>
<name>A0ACA9SI98_9GLOM</name>
<keyword evidence="2" id="KW-1185">Reference proteome</keyword>
<reference evidence="1" key="1">
    <citation type="submission" date="2021-06" db="EMBL/GenBank/DDBJ databases">
        <authorList>
            <person name="Kallberg Y."/>
            <person name="Tangrot J."/>
            <person name="Rosling A."/>
        </authorList>
    </citation>
    <scope>NUCLEOTIDE SEQUENCE</scope>
    <source>
        <strain evidence="1">MA461A</strain>
    </source>
</reference>
<evidence type="ECO:0000313" key="1">
    <source>
        <dbReference type="EMBL" id="CAG8839252.1"/>
    </source>
</evidence>
<accession>A0ACA9SI98</accession>
<feature type="non-terminal residue" evidence="1">
    <location>
        <position position="189"/>
    </location>
</feature>
<proteinExistence type="predicted"/>
<organism evidence="1 2">
    <name type="scientific">Racocetra persica</name>
    <dbReference type="NCBI Taxonomy" id="160502"/>
    <lineage>
        <taxon>Eukaryota</taxon>
        <taxon>Fungi</taxon>
        <taxon>Fungi incertae sedis</taxon>
        <taxon>Mucoromycota</taxon>
        <taxon>Glomeromycotina</taxon>
        <taxon>Glomeromycetes</taxon>
        <taxon>Diversisporales</taxon>
        <taxon>Gigasporaceae</taxon>
        <taxon>Racocetra</taxon>
    </lineage>
</organism>